<dbReference type="PANTHER" id="PTHR24305:SF166">
    <property type="entry name" value="CYTOCHROME P450 12A4, MITOCHONDRIAL-RELATED"/>
    <property type="match status" value="1"/>
</dbReference>
<gene>
    <name evidence="6" type="primary">nftE</name>
    <name evidence="5" type="ORF">IHE55_03485</name>
</gene>
<dbReference type="EMBL" id="JACYXC010000001">
    <property type="protein sequence ID" value="MBH5333916.1"/>
    <property type="molecule type" value="Genomic_DNA"/>
</dbReference>
<dbReference type="GO" id="GO:0016705">
    <property type="term" value="F:oxidoreductase activity, acting on paired donors, with incorporation or reduction of molecular oxygen"/>
    <property type="evidence" value="ECO:0007669"/>
    <property type="project" value="InterPro"/>
</dbReference>
<sequence>MNPPEANEAAVEDGAGRCPVHHAAPQQETVIPSSQVPGPTMGQREQMAQWAGRRTDFLNECKRLYGPRFRLGFLPGVDFFVLTDPDEVRAVYQAPRTSLHCGTSNGALEKFFGNTGLAFLDEDEHLARRKALTRSFKGAAFSRITEAVEQITVDAVAGWPRDEVADMHPLVHRWAMNVIREVVFGKVTPTCWPQLLDALMDLLEINTYPTAMLMIDRWSPAKKRLMKRRPGTGLKDFWRNRPRVDALIAQAIAERVELGELDNDMLSVLLGIVGEDGSPLSGQELRDEIMTMFVAGTVTTVSAVCWSVEHFSRDTERLARLRAEIDEGTSEEYLTAAVHEVLRLNPPLPNNLARKVMEPIVIGGVRYEPGQLLVPSAELMNNDPERYPEPEKYLPERFLGKQPGQYTWIPFGGGHTRCMGDRIAIHEIKVMLRELITHVDLEPAGAEPAKAVPRGPVVVPQHGPRMVLRPRAAAAVAN</sequence>
<comment type="cofactor">
    <cofactor evidence="1 3">
        <name>heme</name>
        <dbReference type="ChEBI" id="CHEBI:30413"/>
    </cofactor>
</comment>
<dbReference type="AlphaFoldDB" id="A0A7T2D911"/>
<comment type="similarity">
    <text evidence="2 4">Belongs to the cytochrome P450 family.</text>
</comment>
<keyword evidence="4" id="KW-0560">Oxidoreductase</keyword>
<dbReference type="RefSeq" id="WP_197987673.1">
    <property type="nucleotide sequence ID" value="NZ_JACYXC010000001.1"/>
</dbReference>
<protein>
    <submittedName>
        <fullName evidence="6">Cytochrome P450</fullName>
    </submittedName>
</protein>
<dbReference type="InterPro" id="IPR001128">
    <property type="entry name" value="Cyt_P450"/>
</dbReference>
<dbReference type="PRINTS" id="PR00385">
    <property type="entry name" value="P450"/>
</dbReference>
<feature type="binding site" description="axial binding residue" evidence="3">
    <location>
        <position position="418"/>
    </location>
    <ligand>
        <name>heme</name>
        <dbReference type="ChEBI" id="CHEBI:30413"/>
    </ligand>
    <ligandPart>
        <name>Fe</name>
        <dbReference type="ChEBI" id="CHEBI:18248"/>
    </ligandPart>
</feature>
<dbReference type="Pfam" id="PF00067">
    <property type="entry name" value="p450"/>
    <property type="match status" value="1"/>
</dbReference>
<evidence type="ECO:0000256" key="2">
    <source>
        <dbReference type="ARBA" id="ARBA00010617"/>
    </source>
</evidence>
<dbReference type="GO" id="GO:0004497">
    <property type="term" value="F:monooxygenase activity"/>
    <property type="evidence" value="ECO:0007669"/>
    <property type="project" value="UniProtKB-KW"/>
</dbReference>
<evidence type="ECO:0000256" key="3">
    <source>
        <dbReference type="PIRSR" id="PIRSR602401-1"/>
    </source>
</evidence>
<evidence type="ECO:0000313" key="7">
    <source>
        <dbReference type="Proteomes" id="UP000807371"/>
    </source>
</evidence>
<dbReference type="Gene3D" id="1.10.630.10">
    <property type="entry name" value="Cytochrome P450"/>
    <property type="match status" value="1"/>
</dbReference>
<keyword evidence="4" id="KW-0503">Monooxygenase</keyword>
<dbReference type="GO" id="GO:0020037">
    <property type="term" value="F:heme binding"/>
    <property type="evidence" value="ECO:0007669"/>
    <property type="project" value="InterPro"/>
</dbReference>
<dbReference type="PRINTS" id="PR00463">
    <property type="entry name" value="EP450I"/>
</dbReference>
<name>A0A7T2D911_9ACTN</name>
<reference evidence="6" key="1">
    <citation type="journal article" date="2020" name="Chem">
        <title>Biosynthesis of the Nuclear Factor of Activated T Cells Inhibitor NFAT-133 in Streptomyces pactum.</title>
        <authorList>
            <person name="Zhou W."/>
            <person name="Posri P."/>
            <person name="Abugrain M.E."/>
            <person name="Weisberg A.J."/>
            <person name="Chang J.H."/>
            <person name="Mahmud T."/>
        </authorList>
    </citation>
    <scope>NUCLEOTIDE SEQUENCE</scope>
    <source>
        <strain evidence="6">ATCC 27456</strain>
    </source>
</reference>
<keyword evidence="3 4" id="KW-0349">Heme</keyword>
<keyword evidence="3 4" id="KW-0408">Iron</keyword>
<dbReference type="InterPro" id="IPR036396">
    <property type="entry name" value="Cyt_P450_sf"/>
</dbReference>
<dbReference type="GO" id="GO:0005506">
    <property type="term" value="F:iron ion binding"/>
    <property type="evidence" value="ECO:0007669"/>
    <property type="project" value="InterPro"/>
</dbReference>
<accession>A0A7T2D911</accession>
<dbReference type="InterPro" id="IPR002401">
    <property type="entry name" value="Cyt_P450_E_grp-I"/>
</dbReference>
<dbReference type="Proteomes" id="UP000807371">
    <property type="component" value="Unassembled WGS sequence"/>
</dbReference>
<organism evidence="6">
    <name type="scientific">Streptomyces pactum</name>
    <dbReference type="NCBI Taxonomy" id="68249"/>
    <lineage>
        <taxon>Bacteria</taxon>
        <taxon>Bacillati</taxon>
        <taxon>Actinomycetota</taxon>
        <taxon>Actinomycetes</taxon>
        <taxon>Kitasatosporales</taxon>
        <taxon>Streptomycetaceae</taxon>
        <taxon>Streptomyces</taxon>
    </lineage>
</organism>
<reference evidence="5 7" key="2">
    <citation type="submission" date="2020-09" db="EMBL/GenBank/DDBJ databases">
        <title>Biosynthesis of the nuclear factor of activated T cells inhibitor NFAT-133 and its congeners in Streptomyces pactum.</title>
        <authorList>
            <person name="Zhou W."/>
            <person name="Posri P."/>
            <person name="Abugrain M.E."/>
            <person name="Weisberg A.J."/>
            <person name="Chang J.H."/>
            <person name="Mahmud T."/>
        </authorList>
    </citation>
    <scope>NUCLEOTIDE SEQUENCE [LARGE SCALE GENOMIC DNA]</scope>
    <source>
        <strain evidence="5 7">ATCC 27456</strain>
    </source>
</reference>
<dbReference type="SUPFAM" id="SSF48264">
    <property type="entry name" value="Cytochrome P450"/>
    <property type="match status" value="1"/>
</dbReference>
<proteinExistence type="inferred from homology"/>
<keyword evidence="7" id="KW-1185">Reference proteome</keyword>
<dbReference type="PANTHER" id="PTHR24305">
    <property type="entry name" value="CYTOCHROME P450"/>
    <property type="match status" value="1"/>
</dbReference>
<dbReference type="PROSITE" id="PS00086">
    <property type="entry name" value="CYTOCHROME_P450"/>
    <property type="match status" value="1"/>
</dbReference>
<evidence type="ECO:0000256" key="4">
    <source>
        <dbReference type="RuleBase" id="RU000461"/>
    </source>
</evidence>
<evidence type="ECO:0000313" key="5">
    <source>
        <dbReference type="EMBL" id="MBH5333916.1"/>
    </source>
</evidence>
<dbReference type="InterPro" id="IPR050121">
    <property type="entry name" value="Cytochrome_P450_monoxygenase"/>
</dbReference>
<evidence type="ECO:0000313" key="6">
    <source>
        <dbReference type="EMBL" id="QPP46751.1"/>
    </source>
</evidence>
<evidence type="ECO:0000256" key="1">
    <source>
        <dbReference type="ARBA" id="ARBA00001971"/>
    </source>
</evidence>
<dbReference type="EMBL" id="MW026651">
    <property type="protein sequence ID" value="QPP46751.1"/>
    <property type="molecule type" value="Genomic_DNA"/>
</dbReference>
<keyword evidence="3 4" id="KW-0479">Metal-binding</keyword>
<dbReference type="InterPro" id="IPR017972">
    <property type="entry name" value="Cyt_P450_CS"/>
</dbReference>